<dbReference type="EMBL" id="BNJQ01000001">
    <property type="protein sequence ID" value="GHP01667.1"/>
    <property type="molecule type" value="Genomic_DNA"/>
</dbReference>
<dbReference type="Gene3D" id="1.25.40.10">
    <property type="entry name" value="Tetratricopeptide repeat domain"/>
    <property type="match status" value="1"/>
</dbReference>
<accession>A0A830H923</accession>
<evidence type="ECO:0000313" key="2">
    <source>
        <dbReference type="EMBL" id="GHP01667.1"/>
    </source>
</evidence>
<gene>
    <name evidence="2" type="ORF">PPROV_000042400</name>
</gene>
<dbReference type="Pfam" id="PF13181">
    <property type="entry name" value="TPR_8"/>
    <property type="match status" value="1"/>
</dbReference>
<dbReference type="AlphaFoldDB" id="A0A830H923"/>
<comment type="caution">
    <text evidence="2">The sequence shown here is derived from an EMBL/GenBank/DDBJ whole genome shotgun (WGS) entry which is preliminary data.</text>
</comment>
<evidence type="ECO:0000256" key="1">
    <source>
        <dbReference type="SAM" id="MobiDB-lite"/>
    </source>
</evidence>
<feature type="compositionally biased region" description="Acidic residues" evidence="1">
    <location>
        <begin position="265"/>
        <end position="277"/>
    </location>
</feature>
<organism evidence="2 3">
    <name type="scientific">Pycnococcus provasolii</name>
    <dbReference type="NCBI Taxonomy" id="41880"/>
    <lineage>
        <taxon>Eukaryota</taxon>
        <taxon>Viridiplantae</taxon>
        <taxon>Chlorophyta</taxon>
        <taxon>Pseudoscourfieldiophyceae</taxon>
        <taxon>Pseudoscourfieldiales</taxon>
        <taxon>Pycnococcaceae</taxon>
        <taxon>Pycnococcus</taxon>
    </lineage>
</organism>
<evidence type="ECO:0008006" key="4">
    <source>
        <dbReference type="Google" id="ProtNLM"/>
    </source>
</evidence>
<keyword evidence="3" id="KW-1185">Reference proteome</keyword>
<proteinExistence type="predicted"/>
<dbReference type="SUPFAM" id="SSF48452">
    <property type="entry name" value="TPR-like"/>
    <property type="match status" value="1"/>
</dbReference>
<dbReference type="InterPro" id="IPR019734">
    <property type="entry name" value="TPR_rpt"/>
</dbReference>
<feature type="region of interest" description="Disordered" evidence="1">
    <location>
        <begin position="263"/>
        <end position="283"/>
    </location>
</feature>
<name>A0A830H923_9CHLO</name>
<dbReference type="Proteomes" id="UP000660262">
    <property type="component" value="Unassembled WGS sequence"/>
</dbReference>
<feature type="compositionally biased region" description="Basic and acidic residues" evidence="1">
    <location>
        <begin position="226"/>
        <end position="243"/>
    </location>
</feature>
<reference evidence="2" key="1">
    <citation type="submission" date="2020-10" db="EMBL/GenBank/DDBJ databases">
        <title>Unveiling of a novel bifunctional photoreceptor, Dualchrome1, isolated from a cosmopolitan green alga.</title>
        <authorList>
            <person name="Suzuki S."/>
            <person name="Kawachi M."/>
        </authorList>
    </citation>
    <scope>NUCLEOTIDE SEQUENCE</scope>
    <source>
        <strain evidence="2">NIES 2893</strain>
    </source>
</reference>
<feature type="region of interest" description="Disordered" evidence="1">
    <location>
        <begin position="215"/>
        <end position="243"/>
    </location>
</feature>
<protein>
    <recommendedName>
        <fullName evidence="4">KIF-binding protein</fullName>
    </recommendedName>
</protein>
<dbReference type="InterPro" id="IPR011990">
    <property type="entry name" value="TPR-like_helical_dom_sf"/>
</dbReference>
<feature type="region of interest" description="Disordered" evidence="1">
    <location>
        <begin position="1"/>
        <end position="27"/>
    </location>
</feature>
<sequence length="353" mass="38118">MSASHIGADAGSSSHPQPPLVEPEAEAQGEFEKAFAEGMAYAARARSMLGDLTNARGIYEVLMTKGAQVTGKASTYTLAAMMGLLNIFEEETAKQRREHAPQVVAIAARMIRMCDKQEPGCEWLHEVREEGPVEVPYVGPMDARRLRLQANAHLGSMHHENQAYDEAIACYDAAIEAAEATPATANAVDVRAELVMALNGKAQCVQSLAIKAGGSTPAEAVQTTGDVERQQTLPKDDLPDEAKKHFRSATELGLRALQLARELSAEEADENPEEAGDDDGHGPTNPMLLAVYCTLGDIAWTMRNKRLAVLNYTHAARQSIKCYGEDHPETKKALTLLSFAQSHTAVGKPVEAM</sequence>
<evidence type="ECO:0000313" key="3">
    <source>
        <dbReference type="Proteomes" id="UP000660262"/>
    </source>
</evidence>